<evidence type="ECO:0000256" key="9">
    <source>
        <dbReference type="PIRSR" id="PIRSR602401-1"/>
    </source>
</evidence>
<gene>
    <name evidence="12" type="ORF">NCGR_LOCUS8882</name>
</gene>
<dbReference type="PROSITE" id="PS00086">
    <property type="entry name" value="CYTOCHROME_P450"/>
    <property type="match status" value="1"/>
</dbReference>
<dbReference type="EMBL" id="CAJGYO010000002">
    <property type="protein sequence ID" value="CAD6213202.1"/>
    <property type="molecule type" value="Genomic_DNA"/>
</dbReference>
<dbReference type="InterPro" id="IPR001128">
    <property type="entry name" value="Cyt_P450"/>
</dbReference>
<dbReference type="PRINTS" id="PR00463">
    <property type="entry name" value="EP450I"/>
</dbReference>
<dbReference type="InterPro" id="IPR017972">
    <property type="entry name" value="Cyt_P450_CS"/>
</dbReference>
<dbReference type="PANTHER" id="PTHR47945">
    <property type="entry name" value="CYTOCHROME P450 84A1-RELATED"/>
    <property type="match status" value="1"/>
</dbReference>
<evidence type="ECO:0000256" key="4">
    <source>
        <dbReference type="ARBA" id="ARBA00022723"/>
    </source>
</evidence>
<dbReference type="SUPFAM" id="SSF48264">
    <property type="entry name" value="Cytochrome P450"/>
    <property type="match status" value="1"/>
</dbReference>
<comment type="caution">
    <text evidence="12">The sequence shown here is derived from an EMBL/GenBank/DDBJ whole genome shotgun (WGS) entry which is preliminary data.</text>
</comment>
<keyword evidence="4 9" id="KW-0479">Metal-binding</keyword>
<evidence type="ECO:0000256" key="6">
    <source>
        <dbReference type="ARBA" id="ARBA00023002"/>
    </source>
</evidence>
<dbReference type="Pfam" id="PF00067">
    <property type="entry name" value="p450"/>
    <property type="match status" value="1"/>
</dbReference>
<keyword evidence="3 11" id="KW-0812">Transmembrane</keyword>
<dbReference type="PANTHER" id="PTHR47945:SF5">
    <property type="entry name" value="CYTOCHROME P450 84A1-RELATED"/>
    <property type="match status" value="1"/>
</dbReference>
<reference evidence="12" key="1">
    <citation type="submission" date="2020-10" db="EMBL/GenBank/DDBJ databases">
        <authorList>
            <person name="Han B."/>
            <person name="Lu T."/>
            <person name="Zhao Q."/>
            <person name="Huang X."/>
            <person name="Zhao Y."/>
        </authorList>
    </citation>
    <scope>NUCLEOTIDE SEQUENCE</scope>
</reference>
<comment type="similarity">
    <text evidence="10">Belongs to the cytochrome P450 family.</text>
</comment>
<evidence type="ECO:0000256" key="7">
    <source>
        <dbReference type="ARBA" id="ARBA00023004"/>
    </source>
</evidence>
<name>A0A811MVH6_9POAL</name>
<accession>A0A811MVH6</accession>
<keyword evidence="10" id="KW-0503">Monooxygenase</keyword>
<dbReference type="AlphaFoldDB" id="A0A811MVH6"/>
<dbReference type="GO" id="GO:0016020">
    <property type="term" value="C:membrane"/>
    <property type="evidence" value="ECO:0007669"/>
    <property type="project" value="UniProtKB-SubCell"/>
</dbReference>
<dbReference type="Gene3D" id="1.10.630.10">
    <property type="entry name" value="Cytochrome P450"/>
    <property type="match status" value="1"/>
</dbReference>
<keyword evidence="2 9" id="KW-0349">Heme</keyword>
<proteinExistence type="inferred from homology"/>
<dbReference type="GO" id="GO:0004497">
    <property type="term" value="F:monooxygenase activity"/>
    <property type="evidence" value="ECO:0007669"/>
    <property type="project" value="UniProtKB-KW"/>
</dbReference>
<keyword evidence="8 11" id="KW-0472">Membrane</keyword>
<comment type="cofactor">
    <cofactor evidence="9">
        <name>heme</name>
        <dbReference type="ChEBI" id="CHEBI:30413"/>
    </cofactor>
</comment>
<evidence type="ECO:0000256" key="8">
    <source>
        <dbReference type="ARBA" id="ARBA00023136"/>
    </source>
</evidence>
<dbReference type="FunFam" id="1.10.630.10:FF:000054">
    <property type="entry name" value="Cytochrome P450 84A1"/>
    <property type="match status" value="1"/>
</dbReference>
<protein>
    <recommendedName>
        <fullName evidence="14">Ferulate 5-hydroxylase</fullName>
    </recommendedName>
</protein>
<dbReference type="GO" id="GO:0005506">
    <property type="term" value="F:iron ion binding"/>
    <property type="evidence" value="ECO:0007669"/>
    <property type="project" value="InterPro"/>
</dbReference>
<evidence type="ECO:0000256" key="10">
    <source>
        <dbReference type="RuleBase" id="RU000461"/>
    </source>
</evidence>
<evidence type="ECO:0000256" key="3">
    <source>
        <dbReference type="ARBA" id="ARBA00022692"/>
    </source>
</evidence>
<feature type="binding site" description="axial binding residue" evidence="9">
    <location>
        <position position="474"/>
    </location>
    <ligand>
        <name>heme</name>
        <dbReference type="ChEBI" id="CHEBI:30413"/>
    </ligand>
    <ligandPart>
        <name>Fe</name>
        <dbReference type="ChEBI" id="CHEBI:18248"/>
    </ligandPart>
</feature>
<dbReference type="InterPro" id="IPR036396">
    <property type="entry name" value="Cyt_P450_sf"/>
</dbReference>
<feature type="transmembrane region" description="Helical" evidence="11">
    <location>
        <begin position="12"/>
        <end position="31"/>
    </location>
</feature>
<dbReference type="GO" id="GO:0020037">
    <property type="term" value="F:heme binding"/>
    <property type="evidence" value="ECO:0007669"/>
    <property type="project" value="InterPro"/>
</dbReference>
<keyword evidence="6 10" id="KW-0560">Oxidoreductase</keyword>
<evidence type="ECO:0000256" key="5">
    <source>
        <dbReference type="ARBA" id="ARBA00022989"/>
    </source>
</evidence>
<evidence type="ECO:0000313" key="12">
    <source>
        <dbReference type="EMBL" id="CAD6213202.1"/>
    </source>
</evidence>
<dbReference type="Proteomes" id="UP000604825">
    <property type="component" value="Unassembled WGS sequence"/>
</dbReference>
<sequence length="537" mass="58905">MAAVAKIALEWLQDPLSCVFLVTLAVVLLHLRRRGKALLPPGPKPLPIVGNMAMMDQLTHRGLAALAEKYGGLLHLRMGRLHAFAVSTPEYAREVLQTQDGVFSNRPATIAITYLTYDRADMAFAHYGPFWRQMRKLCVMKLFSRRRAETWVAVRDECAALVRAVASSSVGAGGEAVAVNLGERIFNLTKNVTFRAAFGTRDGEDQEEFIAILQEFSKLFGAFNIGDFLPWLGWMDLQGINRRLRAARSALDRFIDKIIDEHVRRGKSPDDADADMVDDMLAFFAEAKPAAVNGGGGGKGGAAAANGGDDLQSTLRLTRDNIKAIIMDVMFGGTETVASAIEWAMAEMMHSPDDLRRVQQELADVVGLDRNVNESDLDKLPFLKCVIKETLRLHPPIPLLLHETADDCVVGGYSVPKGSRVMINVWAIGRHRGSWKDADVFRPSRFTPEGDAAGLDFKGGCFEFLPFGSGRRSCPGTALGLYALELAVAQLAHGFNWSLPDGMKPSELDMSDIFGLTAPRATRLYAVPTPRLNCPLY</sequence>
<evidence type="ECO:0008006" key="14">
    <source>
        <dbReference type="Google" id="ProtNLM"/>
    </source>
</evidence>
<evidence type="ECO:0000313" key="13">
    <source>
        <dbReference type="Proteomes" id="UP000604825"/>
    </source>
</evidence>
<evidence type="ECO:0000256" key="11">
    <source>
        <dbReference type="SAM" id="Phobius"/>
    </source>
</evidence>
<dbReference type="InterPro" id="IPR053062">
    <property type="entry name" value="CYP450_84A"/>
</dbReference>
<evidence type="ECO:0000256" key="2">
    <source>
        <dbReference type="ARBA" id="ARBA00022617"/>
    </source>
</evidence>
<keyword evidence="13" id="KW-1185">Reference proteome</keyword>
<dbReference type="CDD" id="cd11072">
    <property type="entry name" value="CYP71-like"/>
    <property type="match status" value="1"/>
</dbReference>
<dbReference type="InterPro" id="IPR002401">
    <property type="entry name" value="Cyt_P450_E_grp-I"/>
</dbReference>
<dbReference type="GO" id="GO:0016705">
    <property type="term" value="F:oxidoreductase activity, acting on paired donors, with incorporation or reduction of molecular oxygen"/>
    <property type="evidence" value="ECO:0007669"/>
    <property type="project" value="InterPro"/>
</dbReference>
<evidence type="ECO:0000256" key="1">
    <source>
        <dbReference type="ARBA" id="ARBA00004167"/>
    </source>
</evidence>
<dbReference type="PRINTS" id="PR00385">
    <property type="entry name" value="P450"/>
</dbReference>
<comment type="subcellular location">
    <subcellularLocation>
        <location evidence="1">Membrane</location>
        <topology evidence="1">Single-pass membrane protein</topology>
    </subcellularLocation>
</comment>
<organism evidence="12 13">
    <name type="scientific">Miscanthus lutarioriparius</name>
    <dbReference type="NCBI Taxonomy" id="422564"/>
    <lineage>
        <taxon>Eukaryota</taxon>
        <taxon>Viridiplantae</taxon>
        <taxon>Streptophyta</taxon>
        <taxon>Embryophyta</taxon>
        <taxon>Tracheophyta</taxon>
        <taxon>Spermatophyta</taxon>
        <taxon>Magnoliopsida</taxon>
        <taxon>Liliopsida</taxon>
        <taxon>Poales</taxon>
        <taxon>Poaceae</taxon>
        <taxon>PACMAD clade</taxon>
        <taxon>Panicoideae</taxon>
        <taxon>Andropogonodae</taxon>
        <taxon>Andropogoneae</taxon>
        <taxon>Saccharinae</taxon>
        <taxon>Miscanthus</taxon>
    </lineage>
</organism>
<dbReference type="OrthoDB" id="2789670at2759"/>
<keyword evidence="7 9" id="KW-0408">Iron</keyword>
<keyword evidence="5 11" id="KW-1133">Transmembrane helix</keyword>